<organism evidence="1 2">
    <name type="scientific">Leptospira koniambonensis</name>
    <dbReference type="NCBI Taxonomy" id="2484950"/>
    <lineage>
        <taxon>Bacteria</taxon>
        <taxon>Pseudomonadati</taxon>
        <taxon>Spirochaetota</taxon>
        <taxon>Spirochaetia</taxon>
        <taxon>Leptospirales</taxon>
        <taxon>Leptospiraceae</taxon>
        <taxon>Leptospira</taxon>
    </lineage>
</organism>
<sequence length="70" mass="8172">MLEFQHGMEIAPALVRVEEVGLWEKPFPMYTKIPNSAIQFSTRNSCWNSYKTAQSLNNFFPRNNLNLTYS</sequence>
<accession>A0A4R9J2S3</accession>
<reference evidence="1" key="1">
    <citation type="journal article" date="2019" name="PLoS Negl. Trop. Dis.">
        <title>Revisiting the worldwide diversity of Leptospira species in the environment.</title>
        <authorList>
            <person name="Vincent A.T."/>
            <person name="Schiettekatte O."/>
            <person name="Bourhy P."/>
            <person name="Veyrier F.J."/>
            <person name="Picardeau M."/>
        </authorList>
    </citation>
    <scope>NUCLEOTIDE SEQUENCE [LARGE SCALE GENOMIC DNA]</scope>
    <source>
        <strain evidence="1">201800265</strain>
    </source>
</reference>
<evidence type="ECO:0000313" key="1">
    <source>
        <dbReference type="EMBL" id="TGL29845.1"/>
    </source>
</evidence>
<comment type="caution">
    <text evidence="1">The sequence shown here is derived from an EMBL/GenBank/DDBJ whole genome shotgun (WGS) entry which is preliminary data.</text>
</comment>
<evidence type="ECO:0000313" key="2">
    <source>
        <dbReference type="Proteomes" id="UP000297871"/>
    </source>
</evidence>
<dbReference type="Proteomes" id="UP000297871">
    <property type="component" value="Unassembled WGS sequence"/>
</dbReference>
<keyword evidence="2" id="KW-1185">Reference proteome</keyword>
<dbReference type="EMBL" id="RQFY01000011">
    <property type="protein sequence ID" value="TGL29845.1"/>
    <property type="molecule type" value="Genomic_DNA"/>
</dbReference>
<protein>
    <submittedName>
        <fullName evidence="1">Uncharacterized protein</fullName>
    </submittedName>
</protein>
<dbReference type="AlphaFoldDB" id="A0A4R9J2S3"/>
<name>A0A4R9J2S3_9LEPT</name>
<proteinExistence type="predicted"/>
<gene>
    <name evidence="1" type="ORF">EHQ52_17895</name>
</gene>